<name>A0ABT7VUB6_9GAMM</name>
<dbReference type="EMBL" id="JAUCGM010000490">
    <property type="protein sequence ID" value="MDM8563174.1"/>
    <property type="molecule type" value="Genomic_DNA"/>
</dbReference>
<proteinExistence type="predicted"/>
<keyword evidence="3" id="KW-1185">Reference proteome</keyword>
<dbReference type="Pfam" id="PF05016">
    <property type="entry name" value="ParE_toxin"/>
    <property type="match status" value="1"/>
</dbReference>
<evidence type="ECO:0000313" key="3">
    <source>
        <dbReference type="Proteomes" id="UP001171945"/>
    </source>
</evidence>
<dbReference type="Gene3D" id="3.30.2310.20">
    <property type="entry name" value="RelE-like"/>
    <property type="match status" value="1"/>
</dbReference>
<dbReference type="InterPro" id="IPR007712">
    <property type="entry name" value="RelE/ParE_toxin"/>
</dbReference>
<accession>A0ABT7VUB6</accession>
<gene>
    <name evidence="2" type="ORF">QUF54_07460</name>
</gene>
<organism evidence="2 3">
    <name type="scientific">Candidatus Marithioploca araucensis</name>
    <dbReference type="NCBI Taxonomy" id="70273"/>
    <lineage>
        <taxon>Bacteria</taxon>
        <taxon>Pseudomonadati</taxon>
        <taxon>Pseudomonadota</taxon>
        <taxon>Gammaproteobacteria</taxon>
        <taxon>Thiotrichales</taxon>
        <taxon>Thiotrichaceae</taxon>
        <taxon>Candidatus Marithioploca</taxon>
    </lineage>
</organism>
<evidence type="ECO:0000256" key="1">
    <source>
        <dbReference type="ARBA" id="ARBA00022649"/>
    </source>
</evidence>
<comment type="caution">
    <text evidence="2">The sequence shown here is derived from an EMBL/GenBank/DDBJ whole genome shotgun (WGS) entry which is preliminary data.</text>
</comment>
<sequence length="104" mass="12636">MTQTYELLIEATAHQQRKQLPGHIRQRVKRAIDDLVTEPRPHYSKQLDISRLDVPKDIELRRIRLDKWRLIYAVNDVEKWVWIWGVRKRPPYDYEDLTDLTQSL</sequence>
<protein>
    <recommendedName>
        <fullName evidence="4">Type II toxin-antitoxin system RelE/ParE family toxin</fullName>
    </recommendedName>
</protein>
<reference evidence="2" key="1">
    <citation type="submission" date="2023-06" db="EMBL/GenBank/DDBJ databases">
        <title>Uncultivated large filamentous bacteria from sulfidic sediments reveal new species and different genomic features in energy metabolism and defense.</title>
        <authorList>
            <person name="Fonseca A."/>
        </authorList>
    </citation>
    <scope>NUCLEOTIDE SEQUENCE</scope>
    <source>
        <strain evidence="2">HSG4</strain>
    </source>
</reference>
<keyword evidence="1" id="KW-1277">Toxin-antitoxin system</keyword>
<dbReference type="Proteomes" id="UP001171945">
    <property type="component" value="Unassembled WGS sequence"/>
</dbReference>
<evidence type="ECO:0008006" key="4">
    <source>
        <dbReference type="Google" id="ProtNLM"/>
    </source>
</evidence>
<evidence type="ECO:0000313" key="2">
    <source>
        <dbReference type="EMBL" id="MDM8563174.1"/>
    </source>
</evidence>
<dbReference type="SUPFAM" id="SSF143011">
    <property type="entry name" value="RelE-like"/>
    <property type="match status" value="1"/>
</dbReference>
<dbReference type="InterPro" id="IPR035093">
    <property type="entry name" value="RelE/ParE_toxin_dom_sf"/>
</dbReference>